<comment type="similarity">
    <text evidence="1">Belongs to the uracil-DNA glycosylase (UDG) superfamily. Type 4 (UDGa) family.</text>
</comment>
<dbReference type="CDD" id="cd10030">
    <property type="entry name" value="UDG-F4_TTUDGA_SPO1dp_like"/>
    <property type="match status" value="1"/>
</dbReference>
<evidence type="ECO:0000256" key="1">
    <source>
        <dbReference type="ARBA" id="ARBA00006521"/>
    </source>
</evidence>
<evidence type="ECO:0000256" key="7">
    <source>
        <dbReference type="ARBA" id="ARBA00023004"/>
    </source>
</evidence>
<dbReference type="NCBIfam" id="TIGR00758">
    <property type="entry name" value="UDG_fam4"/>
    <property type="match status" value="1"/>
</dbReference>
<dbReference type="GO" id="GO:0006281">
    <property type="term" value="P:DNA repair"/>
    <property type="evidence" value="ECO:0007669"/>
    <property type="project" value="UniProtKB-KW"/>
</dbReference>
<evidence type="ECO:0000256" key="2">
    <source>
        <dbReference type="ARBA" id="ARBA00019403"/>
    </source>
</evidence>
<dbReference type="Gene3D" id="3.40.470.10">
    <property type="entry name" value="Uracil-DNA glycosylase-like domain"/>
    <property type="match status" value="1"/>
</dbReference>
<dbReference type="SMART" id="SM00986">
    <property type="entry name" value="UDG"/>
    <property type="match status" value="1"/>
</dbReference>
<keyword evidence="4" id="KW-0479">Metal-binding</keyword>
<name>A0A6H0ZY85_9HYPH</name>
<keyword evidence="7" id="KW-0408">Iron</keyword>
<evidence type="ECO:0000256" key="6">
    <source>
        <dbReference type="ARBA" id="ARBA00022801"/>
    </source>
</evidence>
<dbReference type="SMART" id="SM00987">
    <property type="entry name" value="UreE_C"/>
    <property type="match status" value="1"/>
</dbReference>
<evidence type="ECO:0000313" key="13">
    <source>
        <dbReference type="Proteomes" id="UP000500870"/>
    </source>
</evidence>
<keyword evidence="3" id="KW-0004">4Fe-4S</keyword>
<dbReference type="SUPFAM" id="SSF52141">
    <property type="entry name" value="Uracil-DNA glycosylase-like"/>
    <property type="match status" value="1"/>
</dbReference>
<dbReference type="PANTHER" id="PTHR33693:SF9">
    <property type="entry name" value="TYPE-4 URACIL-DNA GLYCOSYLASE"/>
    <property type="match status" value="1"/>
</dbReference>
<evidence type="ECO:0000313" key="12">
    <source>
        <dbReference type="EMBL" id="QIX24964.1"/>
    </source>
</evidence>
<dbReference type="AlphaFoldDB" id="A0A6H0ZY85"/>
<dbReference type="GO" id="GO:0097506">
    <property type="term" value="F:deaminated base DNA N-glycosylase activity"/>
    <property type="evidence" value="ECO:0007669"/>
    <property type="project" value="UniProtKB-ARBA"/>
</dbReference>
<accession>A0A6H0ZY85</accession>
<feature type="region of interest" description="Disordered" evidence="10">
    <location>
        <begin position="1"/>
        <end position="30"/>
    </location>
</feature>
<evidence type="ECO:0000256" key="10">
    <source>
        <dbReference type="SAM" id="MobiDB-lite"/>
    </source>
</evidence>
<dbReference type="PANTHER" id="PTHR33693">
    <property type="entry name" value="TYPE-5 URACIL-DNA GLYCOSYLASE"/>
    <property type="match status" value="1"/>
</dbReference>
<dbReference type="Proteomes" id="UP000500870">
    <property type="component" value="Chromosome 3"/>
</dbReference>
<evidence type="ECO:0000256" key="3">
    <source>
        <dbReference type="ARBA" id="ARBA00022485"/>
    </source>
</evidence>
<keyword evidence="9" id="KW-0234">DNA repair</keyword>
<dbReference type="NCBIfam" id="TIGR03914">
    <property type="entry name" value="UDG_fam_dom"/>
    <property type="match status" value="1"/>
</dbReference>
<evidence type="ECO:0000256" key="9">
    <source>
        <dbReference type="ARBA" id="ARBA00023204"/>
    </source>
</evidence>
<proteinExistence type="inferred from homology"/>
<evidence type="ECO:0000259" key="11">
    <source>
        <dbReference type="SMART" id="SM00986"/>
    </source>
</evidence>
<keyword evidence="8" id="KW-0411">Iron-sulfur</keyword>
<feature type="domain" description="Uracil-DNA glycosylase-like" evidence="11">
    <location>
        <begin position="59"/>
        <end position="219"/>
    </location>
</feature>
<sequence>MRQIRRRENSPVPTAARKNRPPPAFQPDHADAPSLAALHRQAEGCERCDLYKNATQLVFGEGRNDASVVLVGEQPGNDEDLKGHPFVGPAGRLLDACLQEADVDRSQCYVTNAVKHFKFEQRGKRRLHARPNSGEVQRCAWWLGAELRLLKPELIVATGATAFYSLTGRTSGVTAQRGHLSTTPGGTRLLVTIHPSYLLRLRDRDEARLQRQAFVADLRKITKFLAAAE</sequence>
<evidence type="ECO:0000256" key="5">
    <source>
        <dbReference type="ARBA" id="ARBA00022763"/>
    </source>
</evidence>
<dbReference type="InterPro" id="IPR005273">
    <property type="entry name" value="Ura-DNA_glyco_family4"/>
</dbReference>
<dbReference type="Pfam" id="PF03167">
    <property type="entry name" value="UDG"/>
    <property type="match status" value="1"/>
</dbReference>
<organism evidence="12 13">
    <name type="scientific">Agrobacterium pusense</name>
    <dbReference type="NCBI Taxonomy" id="648995"/>
    <lineage>
        <taxon>Bacteria</taxon>
        <taxon>Pseudomonadati</taxon>
        <taxon>Pseudomonadota</taxon>
        <taxon>Alphaproteobacteria</taxon>
        <taxon>Hyphomicrobiales</taxon>
        <taxon>Rhizobiaceae</taxon>
        <taxon>Rhizobium/Agrobacterium group</taxon>
        <taxon>Agrobacterium</taxon>
    </lineage>
</organism>
<keyword evidence="5" id="KW-0227">DNA damage</keyword>
<protein>
    <recommendedName>
        <fullName evidence="2">Type-4 uracil-DNA glycosylase</fullName>
    </recommendedName>
</protein>
<dbReference type="InterPro" id="IPR036895">
    <property type="entry name" value="Uracil-DNA_glycosylase-like_sf"/>
</dbReference>
<dbReference type="InterPro" id="IPR005122">
    <property type="entry name" value="Uracil-DNA_glycosylase-like"/>
</dbReference>
<reference evidence="12 13" key="1">
    <citation type="submission" date="2020-04" db="EMBL/GenBank/DDBJ databases">
        <title>FDA dAtabase for Regulatory Grade micrObial Sequences (FDA-ARGOS): Supporting development and validation of Infectious Disease Dx tests.</title>
        <authorList>
            <person name="Sciortino C."/>
            <person name="Tallon L."/>
            <person name="Sadzewicz L."/>
            <person name="Vavikolanu K."/>
            <person name="Mehta A."/>
            <person name="Aluvathingal J."/>
            <person name="Nadendla S."/>
            <person name="Nandy P."/>
            <person name="Geyer C."/>
            <person name="Yan Y."/>
            <person name="Sichtig H."/>
        </authorList>
    </citation>
    <scope>NUCLEOTIDE SEQUENCE [LARGE SCALE GENOMIC DNA]</scope>
    <source>
        <strain evidence="12 13">FDAARGOS_633</strain>
    </source>
</reference>
<gene>
    <name evidence="12" type="ORF">FOB41_28350</name>
</gene>
<dbReference type="GO" id="GO:0051539">
    <property type="term" value="F:4 iron, 4 sulfur cluster binding"/>
    <property type="evidence" value="ECO:0007669"/>
    <property type="project" value="UniProtKB-KW"/>
</dbReference>
<dbReference type="GO" id="GO:0046872">
    <property type="term" value="F:metal ion binding"/>
    <property type="evidence" value="ECO:0007669"/>
    <property type="project" value="UniProtKB-KW"/>
</dbReference>
<keyword evidence="6" id="KW-0378">Hydrolase</keyword>
<dbReference type="InterPro" id="IPR051536">
    <property type="entry name" value="UDG_Type-4/5"/>
</dbReference>
<dbReference type="EMBL" id="CP050899">
    <property type="protein sequence ID" value="QIX24964.1"/>
    <property type="molecule type" value="Genomic_DNA"/>
</dbReference>
<evidence type="ECO:0000256" key="8">
    <source>
        <dbReference type="ARBA" id="ARBA00023014"/>
    </source>
</evidence>
<evidence type="ECO:0000256" key="4">
    <source>
        <dbReference type="ARBA" id="ARBA00022723"/>
    </source>
</evidence>